<dbReference type="InterPro" id="IPR038136">
    <property type="entry name" value="CofD-like_dom_sf"/>
</dbReference>
<evidence type="ECO:0000256" key="1">
    <source>
        <dbReference type="SAM" id="MobiDB-lite"/>
    </source>
</evidence>
<proteinExistence type="predicted"/>
<dbReference type="PANTHER" id="PTHR31240">
    <property type="entry name" value="MATERNAL EFFECT EMBRYO ARREST 18"/>
    <property type="match status" value="1"/>
</dbReference>
<gene>
    <name evidence="2" type="ORF">DUNSADRAFT_120</name>
</gene>
<dbReference type="PANTHER" id="PTHR31240:SF0">
    <property type="entry name" value="MATERNAL EFFECT EMBRYO ARREST 18"/>
    <property type="match status" value="1"/>
</dbReference>
<dbReference type="SUPFAM" id="SSF142338">
    <property type="entry name" value="CofD-like"/>
    <property type="match status" value="1"/>
</dbReference>
<comment type="caution">
    <text evidence="2">The sequence shown here is derived from an EMBL/GenBank/DDBJ whole genome shotgun (WGS) entry which is preliminary data.</text>
</comment>
<accession>A0ABQ7GYL6</accession>
<dbReference type="CDD" id="cd07187">
    <property type="entry name" value="YvcK_like"/>
    <property type="match status" value="1"/>
</dbReference>
<dbReference type="Proteomes" id="UP000815325">
    <property type="component" value="Unassembled WGS sequence"/>
</dbReference>
<keyword evidence="3" id="KW-1185">Reference proteome</keyword>
<name>A0ABQ7GYL6_DUNSA</name>
<dbReference type="InterPro" id="IPR002882">
    <property type="entry name" value="CofD"/>
</dbReference>
<dbReference type="EMBL" id="MU069535">
    <property type="protein sequence ID" value="KAF5839691.1"/>
    <property type="molecule type" value="Genomic_DNA"/>
</dbReference>
<reference evidence="2" key="1">
    <citation type="submission" date="2017-08" db="EMBL/GenBank/DDBJ databases">
        <authorList>
            <person name="Polle J.E."/>
            <person name="Barry K."/>
            <person name="Cushman J."/>
            <person name="Schmutz J."/>
            <person name="Tran D."/>
            <person name="Hathwaick L.T."/>
            <person name="Yim W.C."/>
            <person name="Jenkins J."/>
            <person name="Mckie-Krisberg Z.M."/>
            <person name="Prochnik S."/>
            <person name="Lindquist E."/>
            <person name="Dockter R.B."/>
            <person name="Adam C."/>
            <person name="Molina H."/>
            <person name="Bunkerborg J."/>
            <person name="Jin E."/>
            <person name="Buchheim M."/>
            <person name="Magnuson J."/>
        </authorList>
    </citation>
    <scope>NUCLEOTIDE SEQUENCE</scope>
    <source>
        <strain evidence="2">CCAP 19/18</strain>
    </source>
</reference>
<organism evidence="2 3">
    <name type="scientific">Dunaliella salina</name>
    <name type="common">Green alga</name>
    <name type="synonym">Protococcus salinus</name>
    <dbReference type="NCBI Taxonomy" id="3046"/>
    <lineage>
        <taxon>Eukaryota</taxon>
        <taxon>Viridiplantae</taxon>
        <taxon>Chlorophyta</taxon>
        <taxon>core chlorophytes</taxon>
        <taxon>Chlorophyceae</taxon>
        <taxon>CS clade</taxon>
        <taxon>Chlamydomonadales</taxon>
        <taxon>Dunaliellaceae</taxon>
        <taxon>Dunaliella</taxon>
    </lineage>
</organism>
<feature type="region of interest" description="Disordered" evidence="1">
    <location>
        <begin position="87"/>
        <end position="124"/>
    </location>
</feature>
<dbReference type="Pfam" id="PF01933">
    <property type="entry name" value="CofD"/>
    <property type="match status" value="1"/>
</dbReference>
<evidence type="ECO:0000313" key="2">
    <source>
        <dbReference type="EMBL" id="KAF5839691.1"/>
    </source>
</evidence>
<evidence type="ECO:0000313" key="3">
    <source>
        <dbReference type="Proteomes" id="UP000815325"/>
    </source>
</evidence>
<protein>
    <submittedName>
        <fullName evidence="2">Uncharacterized protein</fullName>
    </submittedName>
</protein>
<sequence length="580" mass="62639">MHCCQIGSLHPGTSVLLNPRQCHSSPKSSKQWHLCPRRLNSRAHTGGTVHQQAIPAKEHNPVQTHNDCSETLLPPPLGIPTIIMAQPQQHGQHRPEQDPIYHRHLGSLSPSGPFQPPEHQQQPPLLPPQPALVVFSGGTAFNSVAGELQQLTTRVAHVMPVSDDGGSTAEIVRVLGGPAVGDIRSRCIRLADSSDEEAEAVKTLLAHRLSSDDPQAAMHEWYSILDGQHPLWDGVSEPYKQVIRSLLTHFEKKRKKIGNKNSKRKGGHVNSSALDGFNFQNGSIGNFFFAGSRTFFGSLEAAIFQFSRVARIPEGSLVVPAIRTEERIRLGAELEDGTIIKGQNQISHPSVIGSNTVVKGQESHPPLPSPLRRVFYLSSGGGQSHEREVLPRANPRAVSELEKADAIIYGMGSLYTSICPIVCLEGMGEAIASRPVPKVLLLNGSQDRETSRAGTHKGPMTASDVVQAVCDASNRKNSRRGLRRLSHPPSAYVTGLLVPRSGEIQVDLEALHAMGVRHVVEVPSITSDSGSVLFHPTSLVTSIHTILELLLSSGHGGNGAHAHTGALGQQQEHTGVLIRK</sequence>
<dbReference type="Gene3D" id="3.40.50.10680">
    <property type="entry name" value="CofD-like domains"/>
    <property type="match status" value="1"/>
</dbReference>